<keyword evidence="4" id="KW-1185">Reference proteome</keyword>
<dbReference type="EMBL" id="HE576754">
    <property type="protein sequence ID" value="CCC69203.1"/>
    <property type="molecule type" value="Genomic_DNA"/>
</dbReference>
<accession>G0VCJ3</accession>
<proteinExistence type="predicted"/>
<protein>
    <recommendedName>
        <fullName evidence="2">VPS9 domain-containing protein</fullName>
    </recommendedName>
</protein>
<dbReference type="HOGENOM" id="CLU_031230_0_0_1"/>
<dbReference type="Pfam" id="PF02204">
    <property type="entry name" value="VPS9"/>
    <property type="match status" value="1"/>
</dbReference>
<dbReference type="Gene3D" id="1.20.1050.80">
    <property type="entry name" value="VPS9 domain"/>
    <property type="match status" value="1"/>
</dbReference>
<dbReference type="GO" id="GO:0032511">
    <property type="term" value="P:late endosome to vacuole transport via multivesicular body sorting pathway"/>
    <property type="evidence" value="ECO:0007669"/>
    <property type="project" value="EnsemblFungi"/>
</dbReference>
<dbReference type="GO" id="GO:0006895">
    <property type="term" value="P:Golgi to endosome transport"/>
    <property type="evidence" value="ECO:0007669"/>
    <property type="project" value="EnsemblFungi"/>
</dbReference>
<evidence type="ECO:0000313" key="3">
    <source>
        <dbReference type="EMBL" id="CCC69203.1"/>
    </source>
</evidence>
<feature type="compositionally biased region" description="Low complexity" evidence="1">
    <location>
        <begin position="17"/>
        <end position="36"/>
    </location>
</feature>
<reference evidence="3 4" key="1">
    <citation type="journal article" date="2011" name="Proc. Natl. Acad. Sci. U.S.A.">
        <title>Evolutionary erosion of yeast sex chromosomes by mating-type switching accidents.</title>
        <authorList>
            <person name="Gordon J.L."/>
            <person name="Armisen D."/>
            <person name="Proux-Wera E."/>
            <person name="Oheigeartaigh S.S."/>
            <person name="Byrne K.P."/>
            <person name="Wolfe K.H."/>
        </authorList>
    </citation>
    <scope>NUCLEOTIDE SEQUENCE [LARGE SCALE GENOMIC DNA]</scope>
    <source>
        <strain evidence="4">ATCC 76901 / BCRC 22586 / CBS 4309 / NBRC 1992 / NRRL Y-12630</strain>
    </source>
</reference>
<dbReference type="KEGG" id="ncs:NCAS_0C02130"/>
<reference key="2">
    <citation type="submission" date="2011-08" db="EMBL/GenBank/DDBJ databases">
        <title>Genome sequence of Naumovozyma castellii.</title>
        <authorList>
            <person name="Gordon J.L."/>
            <person name="Armisen D."/>
            <person name="Proux-Wera E."/>
            <person name="OhEigeartaigh S.S."/>
            <person name="Byrne K.P."/>
            <person name="Wolfe K.H."/>
        </authorList>
    </citation>
    <scope>NUCLEOTIDE SEQUENCE</scope>
    <source>
        <strain>Type strain:CBS 4309</strain>
    </source>
</reference>
<dbReference type="PROSITE" id="PS51205">
    <property type="entry name" value="VPS9"/>
    <property type="match status" value="1"/>
</dbReference>
<gene>
    <name evidence="3" type="primary">NCAS0C02130</name>
    <name evidence="3" type="ordered locus">NCAS_0C02130</name>
</gene>
<feature type="domain" description="VPS9" evidence="2">
    <location>
        <begin position="305"/>
        <end position="449"/>
    </location>
</feature>
<dbReference type="eggNOG" id="ENOG502R0NJ">
    <property type="taxonomic scope" value="Eukaryota"/>
</dbReference>
<dbReference type="OrthoDB" id="10264848at2759"/>
<feature type="compositionally biased region" description="Acidic residues" evidence="1">
    <location>
        <begin position="46"/>
        <end position="56"/>
    </location>
</feature>
<feature type="compositionally biased region" description="Low complexity" evidence="1">
    <location>
        <begin position="60"/>
        <end position="70"/>
    </location>
</feature>
<dbReference type="SMART" id="SM00167">
    <property type="entry name" value="VPS9"/>
    <property type="match status" value="1"/>
</dbReference>
<dbReference type="FunCoup" id="G0VCJ3">
    <property type="interactions" value="87"/>
</dbReference>
<dbReference type="Proteomes" id="UP000001640">
    <property type="component" value="Chromosome 3"/>
</dbReference>
<evidence type="ECO:0000259" key="2">
    <source>
        <dbReference type="PROSITE" id="PS51205"/>
    </source>
</evidence>
<dbReference type="GO" id="GO:0005829">
    <property type="term" value="C:cytosol"/>
    <property type="evidence" value="ECO:0007669"/>
    <property type="project" value="EnsemblFungi"/>
</dbReference>
<sequence>MRQLYTPPISNPKFDTSQSIKESYKSSSSLSSLSSSLKREIHIDETETTGEEDVEDSSSKESQNSSSQVSTPDKFEKLLNRKDGTTVLTQEEITNEVTNITELPLELSRLISFFIDDLKQPKYVKPLSIIQLASVFQSFYIKFDKSSFQYLTTINNSNNNSANNVNMNTFFSAKETLSSGLSGIFSRSRSNSGNSVTIASRRPRRSSSLFSTDSVSNLNPSFNHQLLSEEEINRQLKINELNNLKIEKFMILCERDIFKKILQVGTSVPSPIKNNNNDNDKPIINSINGQIFKVSNLFKNSPEFIEYDKKLNEKINFLNDLSTGGRINLIEFLDINEDTINENKDESNTIEKLFDQFLLYSISPFEKIDILLKIHKSMAFYSKEMSNDEFLSLLIFYIIKFSLKRTFLNAEFVKLFRYKKKLVENELFVLTNVEAALMFVEGLTFNDFSDKLINKLKPEERKLLECPISEKITLPKIPSDCDKTINDGTYMATTLGSPRSEVLRSNSYDRFRTIIDSSLKNVIGKIKYYTPPVPIVVDEVDEDGETTLEPDPLLNNENMEGLKEVKSITVSHSTTSLHSKISSSSELPTIPDVPDIPDDWKAYKDMNFDDLKMSDLKKIFDIYQRLID</sequence>
<dbReference type="RefSeq" id="XP_003675569.1">
    <property type="nucleotide sequence ID" value="XM_003675521.1"/>
</dbReference>
<dbReference type="GO" id="GO:0005085">
    <property type="term" value="F:guanyl-nucleotide exchange factor activity"/>
    <property type="evidence" value="ECO:0007669"/>
    <property type="project" value="EnsemblFungi"/>
</dbReference>
<dbReference type="OMA" id="MFHTPPI"/>
<dbReference type="GO" id="GO:0036010">
    <property type="term" value="P:protein localization to endosome"/>
    <property type="evidence" value="ECO:0007669"/>
    <property type="project" value="EnsemblFungi"/>
</dbReference>
<dbReference type="SUPFAM" id="SSF109993">
    <property type="entry name" value="VPS9 domain"/>
    <property type="match status" value="1"/>
</dbReference>
<dbReference type="InterPro" id="IPR003123">
    <property type="entry name" value="VPS9"/>
</dbReference>
<name>G0VCJ3_NAUCA</name>
<feature type="region of interest" description="Disordered" evidence="1">
    <location>
        <begin position="1"/>
        <end position="74"/>
    </location>
</feature>
<dbReference type="STRING" id="1064592.G0VCJ3"/>
<evidence type="ECO:0000313" key="4">
    <source>
        <dbReference type="Proteomes" id="UP000001640"/>
    </source>
</evidence>
<dbReference type="InterPro" id="IPR037191">
    <property type="entry name" value="VPS9_dom_sf"/>
</dbReference>
<dbReference type="AlphaFoldDB" id="G0VCJ3"/>
<organism evidence="3 4">
    <name type="scientific">Naumovozyma castellii</name>
    <name type="common">Yeast</name>
    <name type="synonym">Saccharomyces castellii</name>
    <dbReference type="NCBI Taxonomy" id="27288"/>
    <lineage>
        <taxon>Eukaryota</taxon>
        <taxon>Fungi</taxon>
        <taxon>Dikarya</taxon>
        <taxon>Ascomycota</taxon>
        <taxon>Saccharomycotina</taxon>
        <taxon>Saccharomycetes</taxon>
        <taxon>Saccharomycetales</taxon>
        <taxon>Saccharomycetaceae</taxon>
        <taxon>Naumovozyma</taxon>
    </lineage>
</organism>
<dbReference type="InParanoid" id="G0VCJ3"/>
<dbReference type="GeneID" id="96902786"/>
<evidence type="ECO:0000256" key="1">
    <source>
        <dbReference type="SAM" id="MobiDB-lite"/>
    </source>
</evidence>